<dbReference type="InterPro" id="IPR015946">
    <property type="entry name" value="KH_dom-like_a/b"/>
</dbReference>
<dbReference type="EMBL" id="CP106753">
    <property type="protein sequence ID" value="UXY16063.1"/>
    <property type="molecule type" value="Genomic_DNA"/>
</dbReference>
<dbReference type="InterPro" id="IPR036102">
    <property type="entry name" value="OsmC/Ohrsf"/>
</dbReference>
<keyword evidence="3" id="KW-1185">Reference proteome</keyword>
<proteinExistence type="predicted"/>
<dbReference type="Gene3D" id="3.30.300.20">
    <property type="match status" value="1"/>
</dbReference>
<organism evidence="2 3">
    <name type="scientific">Chitiniphilus purpureus</name>
    <dbReference type="NCBI Taxonomy" id="2981137"/>
    <lineage>
        <taxon>Bacteria</taxon>
        <taxon>Pseudomonadati</taxon>
        <taxon>Pseudomonadota</taxon>
        <taxon>Betaproteobacteria</taxon>
        <taxon>Neisseriales</taxon>
        <taxon>Chitinibacteraceae</taxon>
        <taxon>Chitiniphilus</taxon>
    </lineage>
</organism>
<reference evidence="2" key="1">
    <citation type="submission" date="2022-10" db="EMBL/GenBank/DDBJ databases">
        <title>Chitiniphilus purpureus sp. nov., a novel chitin-degrading bacterium isolated from crawfish pond sediment.</title>
        <authorList>
            <person name="Li K."/>
        </authorList>
    </citation>
    <scope>NUCLEOTIDE SEQUENCE</scope>
    <source>
        <strain evidence="2">CD1</strain>
    </source>
</reference>
<gene>
    <name evidence="2" type="ORF">N8I74_03300</name>
</gene>
<accession>A0ABY6DW38</accession>
<dbReference type="Proteomes" id="UP001061302">
    <property type="component" value="Chromosome"/>
</dbReference>
<dbReference type="RefSeq" id="WP_263125501.1">
    <property type="nucleotide sequence ID" value="NZ_CP106753.1"/>
</dbReference>
<evidence type="ECO:0000313" key="3">
    <source>
        <dbReference type="Proteomes" id="UP001061302"/>
    </source>
</evidence>
<name>A0ABY6DW38_9NEIS</name>
<sequence length="59" mass="6408">MATCPSQRIAAVTLALTLEGELTDAGRERLLQAARHCKRHRSLSQPPDITLQSASALPR</sequence>
<protein>
    <submittedName>
        <fullName evidence="2">Uncharacterized protein</fullName>
    </submittedName>
</protein>
<evidence type="ECO:0000256" key="1">
    <source>
        <dbReference type="SAM" id="MobiDB-lite"/>
    </source>
</evidence>
<evidence type="ECO:0000313" key="2">
    <source>
        <dbReference type="EMBL" id="UXY16063.1"/>
    </source>
</evidence>
<feature type="region of interest" description="Disordered" evidence="1">
    <location>
        <begin position="37"/>
        <end position="59"/>
    </location>
</feature>
<feature type="compositionally biased region" description="Polar residues" evidence="1">
    <location>
        <begin position="43"/>
        <end position="59"/>
    </location>
</feature>
<dbReference type="SUPFAM" id="SSF82784">
    <property type="entry name" value="OsmC-like"/>
    <property type="match status" value="1"/>
</dbReference>